<feature type="compositionally biased region" description="Basic and acidic residues" evidence="1">
    <location>
        <begin position="182"/>
        <end position="197"/>
    </location>
</feature>
<feature type="region of interest" description="Disordered" evidence="1">
    <location>
        <begin position="53"/>
        <end position="161"/>
    </location>
</feature>
<feature type="region of interest" description="Disordered" evidence="1">
    <location>
        <begin position="182"/>
        <end position="222"/>
    </location>
</feature>
<dbReference type="Proteomes" id="UP001419268">
    <property type="component" value="Unassembled WGS sequence"/>
</dbReference>
<dbReference type="EMBL" id="JBBNAG010000004">
    <property type="protein sequence ID" value="KAK9140708.1"/>
    <property type="molecule type" value="Genomic_DNA"/>
</dbReference>
<evidence type="ECO:0000313" key="2">
    <source>
        <dbReference type="EMBL" id="KAK9140708.1"/>
    </source>
</evidence>
<name>A0AAP0PDA1_9MAGN</name>
<accession>A0AAP0PDA1</accession>
<organism evidence="2 3">
    <name type="scientific">Stephania cephalantha</name>
    <dbReference type="NCBI Taxonomy" id="152367"/>
    <lineage>
        <taxon>Eukaryota</taxon>
        <taxon>Viridiplantae</taxon>
        <taxon>Streptophyta</taxon>
        <taxon>Embryophyta</taxon>
        <taxon>Tracheophyta</taxon>
        <taxon>Spermatophyta</taxon>
        <taxon>Magnoliopsida</taxon>
        <taxon>Ranunculales</taxon>
        <taxon>Menispermaceae</taxon>
        <taxon>Menispermoideae</taxon>
        <taxon>Cissampelideae</taxon>
        <taxon>Stephania</taxon>
    </lineage>
</organism>
<dbReference type="AlphaFoldDB" id="A0AAP0PDA1"/>
<keyword evidence="3" id="KW-1185">Reference proteome</keyword>
<gene>
    <name evidence="2" type="ORF">Scep_010389</name>
</gene>
<evidence type="ECO:0000313" key="3">
    <source>
        <dbReference type="Proteomes" id="UP001419268"/>
    </source>
</evidence>
<comment type="caution">
    <text evidence="2">The sequence shown here is derived from an EMBL/GenBank/DDBJ whole genome shotgun (WGS) entry which is preliminary data.</text>
</comment>
<reference evidence="2 3" key="1">
    <citation type="submission" date="2024-01" db="EMBL/GenBank/DDBJ databases">
        <title>Genome assemblies of Stephania.</title>
        <authorList>
            <person name="Yang L."/>
        </authorList>
    </citation>
    <scope>NUCLEOTIDE SEQUENCE [LARGE SCALE GENOMIC DNA]</scope>
    <source>
        <strain evidence="2">JXDWG</strain>
        <tissue evidence="2">Leaf</tissue>
    </source>
</reference>
<feature type="compositionally biased region" description="Gly residues" evidence="1">
    <location>
        <begin position="127"/>
        <end position="138"/>
    </location>
</feature>
<sequence length="222" mass="23571">MEMMVGVDRRIWGDEGVRRTLEGDEAEMMREWRLKQGDAQFVGNWGRHKSGVVSEREAIEGPCEGPARDRRRTGEGSRVTFEGSARTGGGGHGGGGDDGERRGQYGGGEDGAGTVKAALVEARTVEDGGGGDGGGMDGLGTVERRDGEGTVETGEEANNETARALRGTVETRTVETGTVEARDDLGERRGEQRRGDLVRAGGRRGSSDTNIASCGVHKHERD</sequence>
<proteinExistence type="predicted"/>
<evidence type="ECO:0000256" key="1">
    <source>
        <dbReference type="SAM" id="MobiDB-lite"/>
    </source>
</evidence>
<feature type="compositionally biased region" description="Basic and acidic residues" evidence="1">
    <location>
        <begin position="66"/>
        <end position="75"/>
    </location>
</feature>
<feature type="compositionally biased region" description="Gly residues" evidence="1">
    <location>
        <begin position="86"/>
        <end position="96"/>
    </location>
</feature>
<protein>
    <submittedName>
        <fullName evidence="2">Uncharacterized protein</fullName>
    </submittedName>
</protein>